<dbReference type="AlphaFoldDB" id="A0A0S6WBE7"/>
<gene>
    <name evidence="1" type="ORF">U27_02492</name>
</gene>
<reference evidence="1" key="1">
    <citation type="journal article" date="2015" name="PeerJ">
        <title>First genomic representation of candidate bacterial phylum KSB3 points to enhanced environmental sensing as a trigger of wastewater bulking.</title>
        <authorList>
            <person name="Sekiguchi Y."/>
            <person name="Ohashi A."/>
            <person name="Parks D.H."/>
            <person name="Yamauchi T."/>
            <person name="Tyson G.W."/>
            <person name="Hugenholtz P."/>
        </authorList>
    </citation>
    <scope>NUCLEOTIDE SEQUENCE [LARGE SCALE GENOMIC DNA]</scope>
</reference>
<protein>
    <submittedName>
        <fullName evidence="1">Uncharacterized protein</fullName>
    </submittedName>
</protein>
<accession>A0A0S6WBE7</accession>
<keyword evidence="2" id="KW-1185">Reference proteome</keyword>
<evidence type="ECO:0000313" key="2">
    <source>
        <dbReference type="Proteomes" id="UP000030661"/>
    </source>
</evidence>
<dbReference type="HOGENOM" id="CLU_2491499_0_0_0"/>
<organism evidence="1">
    <name type="scientific">Vecturithrix granuli</name>
    <dbReference type="NCBI Taxonomy" id="1499967"/>
    <lineage>
        <taxon>Bacteria</taxon>
        <taxon>Candidatus Moduliflexota</taxon>
        <taxon>Candidatus Vecturitrichia</taxon>
        <taxon>Candidatus Vecturitrichales</taxon>
        <taxon>Candidatus Vecturitrichaceae</taxon>
        <taxon>Candidatus Vecturithrix</taxon>
    </lineage>
</organism>
<dbReference type="Proteomes" id="UP000030661">
    <property type="component" value="Unassembled WGS sequence"/>
</dbReference>
<name>A0A0S6WBE7_VECG1</name>
<proteinExistence type="predicted"/>
<sequence>MSVCSPGTVKRQGFHITRDNKSLLMSHPCSLKGVIMILRLPGAMKIRCTAKLQFRGRITGARNWSFALHFHRRLPASGRLRKSPAA</sequence>
<dbReference type="EMBL" id="DF820463">
    <property type="protein sequence ID" value="GAK55658.1"/>
    <property type="molecule type" value="Genomic_DNA"/>
</dbReference>
<evidence type="ECO:0000313" key="1">
    <source>
        <dbReference type="EMBL" id="GAK55658.1"/>
    </source>
</evidence>
<dbReference type="STRING" id="1499967.U27_02492"/>